<feature type="domain" description="SnoaL-like" evidence="1">
    <location>
        <begin position="14"/>
        <end position="122"/>
    </location>
</feature>
<reference evidence="2 3" key="1">
    <citation type="submission" date="2020-08" db="EMBL/GenBank/DDBJ databases">
        <title>Sequencing the genomes of 1000 actinobacteria strains.</title>
        <authorList>
            <person name="Klenk H.-P."/>
        </authorList>
    </citation>
    <scope>NUCLEOTIDE SEQUENCE [LARGE SCALE GENOMIC DNA]</scope>
    <source>
        <strain evidence="2 3">DSM 43036</strain>
    </source>
</reference>
<sequence length="152" mass="16225">MKSNEEIVREAYRLAEGDVLDGPGFRALFTENGTFNDVPNGLTFRGDQIPQALTGFASVFPDVHRELLDVHALGDVVAVELRIQGTHLGGFPTPAGEIPPTGNRIDVPTADLWHLRDGKIERFDCYNAANVLLAQIGAAPDFDSAIAAAAGA</sequence>
<accession>A0ABR6MAS1</accession>
<dbReference type="InterPro" id="IPR037401">
    <property type="entry name" value="SnoaL-like"/>
</dbReference>
<dbReference type="Gene3D" id="3.10.450.50">
    <property type="match status" value="1"/>
</dbReference>
<dbReference type="InterPro" id="IPR032710">
    <property type="entry name" value="NTF2-like_dom_sf"/>
</dbReference>
<evidence type="ECO:0000259" key="1">
    <source>
        <dbReference type="Pfam" id="PF12680"/>
    </source>
</evidence>
<dbReference type="EMBL" id="JACHJC010000001">
    <property type="protein sequence ID" value="MBB5111487.1"/>
    <property type="molecule type" value="Genomic_DNA"/>
</dbReference>
<name>A0ABR6MAS1_MICEC</name>
<dbReference type="GeneID" id="300291914"/>
<dbReference type="InterPro" id="IPR009959">
    <property type="entry name" value="Cyclase_SnoaL-like"/>
</dbReference>
<dbReference type="PANTHER" id="PTHR38436">
    <property type="entry name" value="POLYKETIDE CYCLASE SNOAL-LIKE DOMAIN"/>
    <property type="match status" value="1"/>
</dbReference>
<dbReference type="RefSeq" id="WP_184681913.1">
    <property type="nucleotide sequence ID" value="NZ_JACHJC010000001.1"/>
</dbReference>
<dbReference type="PANTHER" id="PTHR38436:SF1">
    <property type="entry name" value="ESTER CYCLASE"/>
    <property type="match status" value="1"/>
</dbReference>
<keyword evidence="3" id="KW-1185">Reference proteome</keyword>
<protein>
    <submittedName>
        <fullName evidence="2">Ketosteroid isomerase-like protein</fullName>
    </submittedName>
</protein>
<gene>
    <name evidence="2" type="ORF">FHU28_001326</name>
</gene>
<evidence type="ECO:0000313" key="2">
    <source>
        <dbReference type="EMBL" id="MBB5111487.1"/>
    </source>
</evidence>
<comment type="caution">
    <text evidence="2">The sequence shown here is derived from an EMBL/GenBank/DDBJ whole genome shotgun (WGS) entry which is preliminary data.</text>
</comment>
<dbReference type="Proteomes" id="UP000618986">
    <property type="component" value="Unassembled WGS sequence"/>
</dbReference>
<proteinExistence type="predicted"/>
<organism evidence="2 3">
    <name type="scientific">Micromonospora echinospora</name>
    <name type="common">Micromonospora purpurea</name>
    <dbReference type="NCBI Taxonomy" id="1877"/>
    <lineage>
        <taxon>Bacteria</taxon>
        <taxon>Bacillati</taxon>
        <taxon>Actinomycetota</taxon>
        <taxon>Actinomycetes</taxon>
        <taxon>Micromonosporales</taxon>
        <taxon>Micromonosporaceae</taxon>
        <taxon>Micromonospora</taxon>
    </lineage>
</organism>
<dbReference type="Pfam" id="PF12680">
    <property type="entry name" value="SnoaL_2"/>
    <property type="match status" value="1"/>
</dbReference>
<dbReference type="SUPFAM" id="SSF54427">
    <property type="entry name" value="NTF2-like"/>
    <property type="match status" value="1"/>
</dbReference>
<evidence type="ECO:0000313" key="3">
    <source>
        <dbReference type="Proteomes" id="UP000618986"/>
    </source>
</evidence>